<comment type="function">
    <text evidence="9">Catalyzes the reversible interconversion of serine and glycine with tetrahydrofolate (THF) serving as the one-carbon carrier. This reaction serves as the major source of one-carbon groups required for the biosynthesis of purines, thymidylate, methionine, and other important biomolecules. Also exhibits THF-independent aldolase activity toward beta-hydroxyamino acids, producing glycine and aldehydes, via a retro-aldol mechanism. Thus, is able to catalyze the cleavage of L-allo-threonine.</text>
</comment>
<evidence type="ECO:0000256" key="10">
    <source>
        <dbReference type="HAMAP-Rule" id="MF_00051"/>
    </source>
</evidence>
<dbReference type="Proteomes" id="UP000569329">
    <property type="component" value="Unassembled WGS sequence"/>
</dbReference>
<gene>
    <name evidence="10" type="primary">glyA</name>
    <name evidence="13" type="ORF">FHX42_001351</name>
</gene>
<dbReference type="UniPathway" id="UPA00288">
    <property type="reaction ID" value="UER01023"/>
</dbReference>
<dbReference type="PROSITE" id="PS00096">
    <property type="entry name" value="SHMT"/>
    <property type="match status" value="1"/>
</dbReference>
<feature type="modified residue" description="N6-(pyridoxal phosphate)lysine" evidence="10 11">
    <location>
        <position position="233"/>
    </location>
</feature>
<keyword evidence="8 10" id="KW-0663">Pyridoxal phosphate</keyword>
<dbReference type="CDD" id="cd00378">
    <property type="entry name" value="SHMT"/>
    <property type="match status" value="1"/>
</dbReference>
<evidence type="ECO:0000256" key="3">
    <source>
        <dbReference type="ARBA" id="ARBA00006376"/>
    </source>
</evidence>
<dbReference type="InterPro" id="IPR015422">
    <property type="entry name" value="PyrdxlP-dep_Trfase_small"/>
</dbReference>
<evidence type="ECO:0000256" key="11">
    <source>
        <dbReference type="PIRSR" id="PIRSR000412-50"/>
    </source>
</evidence>
<dbReference type="GO" id="GO:0042803">
    <property type="term" value="F:protein homodimerization activity"/>
    <property type="evidence" value="ECO:0007669"/>
    <property type="project" value="UniProtKB-ARBA"/>
</dbReference>
<comment type="pathway">
    <text evidence="10">One-carbon metabolism; tetrahydrofolate interconversion.</text>
</comment>
<comment type="similarity">
    <text evidence="3 10">Belongs to the SHMT family.</text>
</comment>
<keyword evidence="7 10" id="KW-0808">Transferase</keyword>
<proteinExistence type="inferred from homology"/>
<dbReference type="GO" id="GO:0008168">
    <property type="term" value="F:methyltransferase activity"/>
    <property type="evidence" value="ECO:0007669"/>
    <property type="project" value="UniProtKB-KW"/>
</dbReference>
<dbReference type="SUPFAM" id="SSF53383">
    <property type="entry name" value="PLP-dependent transferases"/>
    <property type="match status" value="1"/>
</dbReference>
<evidence type="ECO:0000313" key="14">
    <source>
        <dbReference type="Proteomes" id="UP000569329"/>
    </source>
</evidence>
<comment type="catalytic activity">
    <reaction evidence="10">
        <text>(6R)-5,10-methylene-5,6,7,8-tetrahydrofolate + glycine + H2O = (6S)-5,6,7,8-tetrahydrofolate + L-serine</text>
        <dbReference type="Rhea" id="RHEA:15481"/>
        <dbReference type="ChEBI" id="CHEBI:15377"/>
        <dbReference type="ChEBI" id="CHEBI:15636"/>
        <dbReference type="ChEBI" id="CHEBI:33384"/>
        <dbReference type="ChEBI" id="CHEBI:57305"/>
        <dbReference type="ChEBI" id="CHEBI:57453"/>
        <dbReference type="EC" id="2.1.2.1"/>
    </reaction>
</comment>
<dbReference type="Pfam" id="PF00464">
    <property type="entry name" value="SHMT"/>
    <property type="match status" value="1"/>
</dbReference>
<organism evidence="13 14">
    <name type="scientific">Halosaccharopolyspora lacisalsi</name>
    <dbReference type="NCBI Taxonomy" id="1000566"/>
    <lineage>
        <taxon>Bacteria</taxon>
        <taxon>Bacillati</taxon>
        <taxon>Actinomycetota</taxon>
        <taxon>Actinomycetes</taxon>
        <taxon>Pseudonocardiales</taxon>
        <taxon>Pseudonocardiaceae</taxon>
        <taxon>Halosaccharopolyspora</taxon>
    </lineage>
</organism>
<dbReference type="PANTHER" id="PTHR11680:SF35">
    <property type="entry name" value="SERINE HYDROXYMETHYLTRANSFERASE 1"/>
    <property type="match status" value="1"/>
</dbReference>
<dbReference type="RefSeq" id="WP_182543195.1">
    <property type="nucleotide sequence ID" value="NZ_JACGWZ010000001.1"/>
</dbReference>
<reference evidence="13 14" key="1">
    <citation type="submission" date="2020-07" db="EMBL/GenBank/DDBJ databases">
        <title>Sequencing the genomes of 1000 actinobacteria strains.</title>
        <authorList>
            <person name="Klenk H.-P."/>
        </authorList>
    </citation>
    <scope>NUCLEOTIDE SEQUENCE [LARGE SCALE GENOMIC DNA]</scope>
    <source>
        <strain evidence="13 14">DSM 45975</strain>
    </source>
</reference>
<evidence type="ECO:0000256" key="8">
    <source>
        <dbReference type="ARBA" id="ARBA00022898"/>
    </source>
</evidence>
<keyword evidence="6 10" id="KW-0554">One-carbon metabolism</keyword>
<dbReference type="AlphaFoldDB" id="A0A839DPU4"/>
<dbReference type="Gene3D" id="3.90.1150.10">
    <property type="entry name" value="Aspartate Aminotransferase, domain 1"/>
    <property type="match status" value="1"/>
</dbReference>
<evidence type="ECO:0000259" key="12">
    <source>
        <dbReference type="Pfam" id="PF00464"/>
    </source>
</evidence>
<protein>
    <recommendedName>
        <fullName evidence="10">Serine hydroxymethyltransferase</fullName>
        <shortName evidence="10">SHMT</shortName>
        <shortName evidence="10">Serine methylase</shortName>
        <ecNumber evidence="10">2.1.2.1</ecNumber>
    </recommendedName>
</protein>
<evidence type="ECO:0000256" key="7">
    <source>
        <dbReference type="ARBA" id="ARBA00022679"/>
    </source>
</evidence>
<dbReference type="GO" id="GO:0004372">
    <property type="term" value="F:glycine hydroxymethyltransferase activity"/>
    <property type="evidence" value="ECO:0007669"/>
    <property type="project" value="UniProtKB-UniRule"/>
</dbReference>
<keyword evidence="13" id="KW-0489">Methyltransferase</keyword>
<dbReference type="InterPro" id="IPR001085">
    <property type="entry name" value="Ser_HO-MeTrfase"/>
</dbReference>
<keyword evidence="10" id="KW-0028">Amino-acid biosynthesis</keyword>
<keyword evidence="14" id="KW-1185">Reference proteome</keyword>
<dbReference type="GO" id="GO:0035999">
    <property type="term" value="P:tetrahydrofolate interconversion"/>
    <property type="evidence" value="ECO:0007669"/>
    <property type="project" value="UniProtKB-UniRule"/>
</dbReference>
<dbReference type="GO" id="GO:0019264">
    <property type="term" value="P:glycine biosynthetic process from serine"/>
    <property type="evidence" value="ECO:0007669"/>
    <property type="project" value="UniProtKB-UniRule"/>
</dbReference>
<evidence type="ECO:0000256" key="1">
    <source>
        <dbReference type="ARBA" id="ARBA00001933"/>
    </source>
</evidence>
<comment type="subcellular location">
    <subcellularLocation>
        <location evidence="2 10">Cytoplasm</location>
    </subcellularLocation>
</comment>
<dbReference type="PANTHER" id="PTHR11680">
    <property type="entry name" value="SERINE HYDROXYMETHYLTRANSFERASE"/>
    <property type="match status" value="1"/>
</dbReference>
<dbReference type="GO" id="GO:0030170">
    <property type="term" value="F:pyridoxal phosphate binding"/>
    <property type="evidence" value="ECO:0007669"/>
    <property type="project" value="UniProtKB-UniRule"/>
</dbReference>
<dbReference type="InterPro" id="IPR019798">
    <property type="entry name" value="Ser_HO-MeTrfase_PLP_BS"/>
</dbReference>
<comment type="caution">
    <text evidence="13">The sequence shown here is derived from an EMBL/GenBank/DDBJ whole genome shotgun (WGS) entry which is preliminary data.</text>
</comment>
<keyword evidence="5 10" id="KW-0963">Cytoplasm</keyword>
<dbReference type="NCBIfam" id="NF000586">
    <property type="entry name" value="PRK00011.1"/>
    <property type="match status" value="1"/>
</dbReference>
<feature type="domain" description="Serine hydroxymethyltransferase-like" evidence="12">
    <location>
        <begin position="12"/>
        <end position="393"/>
    </location>
</feature>
<dbReference type="EC" id="2.1.2.1" evidence="10"/>
<comment type="caution">
    <text evidence="10">Lacks conserved residue(s) required for the propagation of feature annotation.</text>
</comment>
<feature type="binding site" evidence="10">
    <location>
        <position position="124"/>
    </location>
    <ligand>
        <name>(6S)-5,6,7,8-tetrahydrofolate</name>
        <dbReference type="ChEBI" id="CHEBI:57453"/>
    </ligand>
</feature>
<dbReference type="HAMAP" id="MF_00051">
    <property type="entry name" value="SHMT"/>
    <property type="match status" value="1"/>
</dbReference>
<name>A0A839DPU4_9PSEU</name>
<feature type="binding site" evidence="10">
    <location>
        <begin position="128"/>
        <end position="130"/>
    </location>
    <ligand>
        <name>(6S)-5,6,7,8-tetrahydrofolate</name>
        <dbReference type="ChEBI" id="CHEBI:57453"/>
    </ligand>
</feature>
<dbReference type="InterPro" id="IPR039429">
    <property type="entry name" value="SHMT-like_dom"/>
</dbReference>
<comment type="subunit">
    <text evidence="4 10">Homodimer.</text>
</comment>
<evidence type="ECO:0000313" key="13">
    <source>
        <dbReference type="EMBL" id="MBA8824022.1"/>
    </source>
</evidence>
<dbReference type="InterPro" id="IPR015421">
    <property type="entry name" value="PyrdxlP-dep_Trfase_major"/>
</dbReference>
<comment type="pathway">
    <text evidence="10">Amino-acid biosynthesis; glycine biosynthesis; glycine from L-serine: step 1/1.</text>
</comment>
<evidence type="ECO:0000256" key="5">
    <source>
        <dbReference type="ARBA" id="ARBA00022490"/>
    </source>
</evidence>
<dbReference type="FunFam" id="3.40.640.10:FF:000001">
    <property type="entry name" value="Serine hydroxymethyltransferase"/>
    <property type="match status" value="1"/>
</dbReference>
<dbReference type="PIRSF" id="PIRSF000412">
    <property type="entry name" value="SHMT"/>
    <property type="match status" value="1"/>
</dbReference>
<dbReference type="Gene3D" id="3.40.640.10">
    <property type="entry name" value="Type I PLP-dependent aspartate aminotransferase-like (Major domain)"/>
    <property type="match status" value="1"/>
</dbReference>
<comment type="cofactor">
    <cofactor evidence="1 10 11">
        <name>pyridoxal 5'-phosphate</name>
        <dbReference type="ChEBI" id="CHEBI:597326"/>
    </cofactor>
</comment>
<evidence type="ECO:0000256" key="2">
    <source>
        <dbReference type="ARBA" id="ARBA00004496"/>
    </source>
</evidence>
<accession>A0A839DPU4</accession>
<dbReference type="GO" id="GO:0032259">
    <property type="term" value="P:methylation"/>
    <property type="evidence" value="ECO:0007669"/>
    <property type="project" value="UniProtKB-KW"/>
</dbReference>
<feature type="site" description="Plays an important role in substrate specificity" evidence="10">
    <location>
        <position position="232"/>
    </location>
</feature>
<dbReference type="GO" id="GO:0005829">
    <property type="term" value="C:cytosol"/>
    <property type="evidence" value="ECO:0007669"/>
    <property type="project" value="TreeGrafter"/>
</dbReference>
<evidence type="ECO:0000256" key="9">
    <source>
        <dbReference type="ARBA" id="ARBA00054606"/>
    </source>
</evidence>
<dbReference type="InterPro" id="IPR049943">
    <property type="entry name" value="Ser_HO-MeTrfase-like"/>
</dbReference>
<evidence type="ECO:0000256" key="6">
    <source>
        <dbReference type="ARBA" id="ARBA00022563"/>
    </source>
</evidence>
<evidence type="ECO:0000256" key="4">
    <source>
        <dbReference type="ARBA" id="ARBA00011738"/>
    </source>
</evidence>
<dbReference type="UniPathway" id="UPA00193"/>
<dbReference type="EMBL" id="JACGWZ010000001">
    <property type="protein sequence ID" value="MBA8824022.1"/>
    <property type="molecule type" value="Genomic_DNA"/>
</dbReference>
<sequence length="426" mass="45998">MSSIDLFNDRLATVDPEVAEAVGAELHRQQSTLEMIASENFAPQSVMEAQGTVLTNKYAEGYPGKRYYGGCEHVDVVERLALDRIKDLFGATYANVQPHSGAQANSAAMFALLKPGDTILGLDLAHGGHLTHGMRLNFSGKLYNVVPYHVSEDDHRIDMDEVARLARENKPQMIIAGWSAYPRQLDFARYRAIADEVGAYLMVDMAHFAGLVAAGLHPNPIPHAHVVTTTTHKTLGGPRGGVILSGDQELTKKFNSAVFPGQQGGPLEHVIAGKATAFKIAATAEFADRQRRTLEGAQILAERLQSADAAQAGVQIVSGGTDVHLVLVDLRHSELDGQQAEDRLHAIGITVNRNAVPNDPRPPMVTSGLRIGTPALATRGFGKEEFSEVADIIAEALQPTIDEATSTRLRARVEALATKHPLYPHL</sequence>
<dbReference type="InterPro" id="IPR015424">
    <property type="entry name" value="PyrdxlP-dep_Trfase"/>
</dbReference>